<reference evidence="2 3" key="1">
    <citation type="submission" date="2020-12" db="EMBL/GenBank/DDBJ databases">
        <title>WGS of Legionella: environmental sample.</title>
        <authorList>
            <person name="Cristino S."/>
            <person name="Girolamini L."/>
            <person name="Salaris S."/>
            <person name="Pascale M.R."/>
            <person name="Mazzotta M."/>
            <person name="Orsini M."/>
            <person name="Grottola A."/>
        </authorList>
    </citation>
    <scope>NUCLEOTIDE SEQUENCE [LARGE SCALE GENOMIC DNA]</scope>
    <source>
        <strain evidence="2 3">30cs62</strain>
    </source>
</reference>
<protein>
    <submittedName>
        <fullName evidence="2">Outer membrane beta-barrel protein</fullName>
    </submittedName>
</protein>
<evidence type="ECO:0000313" key="2">
    <source>
        <dbReference type="EMBL" id="MBL7526895.1"/>
    </source>
</evidence>
<evidence type="ECO:0000256" key="1">
    <source>
        <dbReference type="SAM" id="SignalP"/>
    </source>
</evidence>
<dbReference type="PANTHER" id="PTHR34001:SF3">
    <property type="entry name" value="BLL7405 PROTEIN"/>
    <property type="match status" value="1"/>
</dbReference>
<proteinExistence type="predicted"/>
<sequence>MSSRFMLIAPLSLALSNVFAGTMGPINDTTGFGGFYAGLGTGFTTVISHDDYTITRPGFGTIRQGTHKVTNSAVLFSGQVGYGLMFNQNTYLGGKASIYYTPMENSYQISYSSARGPNQLATGQDSFLRSFKPIYNIDGVLGYEMFSHFMPFVEAGVSFANVKHQFVFEGAVTNLTTGVANNYVGLANLDSYKTGYNVGIGANYLATPNWILSGELVYHDFGKNNFNITNVISPTNLATHFRQESNQAVSLLATVSYLIPS</sequence>
<dbReference type="InterPro" id="IPR051692">
    <property type="entry name" value="OMP-like"/>
</dbReference>
<dbReference type="EMBL" id="JADWVN010000018">
    <property type="protein sequence ID" value="MBL7526895.1"/>
    <property type="molecule type" value="Genomic_DNA"/>
</dbReference>
<comment type="caution">
    <text evidence="2">The sequence shown here is derived from an EMBL/GenBank/DDBJ whole genome shotgun (WGS) entry which is preliminary data.</text>
</comment>
<organism evidence="2 3">
    <name type="scientific">Legionella bononiensis</name>
    <dbReference type="NCBI Taxonomy" id="2793102"/>
    <lineage>
        <taxon>Bacteria</taxon>
        <taxon>Pseudomonadati</taxon>
        <taxon>Pseudomonadota</taxon>
        <taxon>Gammaproteobacteria</taxon>
        <taxon>Legionellales</taxon>
        <taxon>Legionellaceae</taxon>
        <taxon>Legionella</taxon>
    </lineage>
</organism>
<dbReference type="SUPFAM" id="SSF56925">
    <property type="entry name" value="OMPA-like"/>
    <property type="match status" value="1"/>
</dbReference>
<feature type="signal peptide" evidence="1">
    <location>
        <begin position="1"/>
        <end position="20"/>
    </location>
</feature>
<gene>
    <name evidence="2" type="ORF">I5282_09965</name>
</gene>
<dbReference type="Gene3D" id="2.40.160.20">
    <property type="match status" value="1"/>
</dbReference>
<feature type="chain" id="PRO_5045755839" evidence="1">
    <location>
        <begin position="21"/>
        <end position="261"/>
    </location>
</feature>
<dbReference type="RefSeq" id="WP_203112192.1">
    <property type="nucleotide sequence ID" value="NZ_JADOBG010000022.1"/>
</dbReference>
<keyword evidence="1" id="KW-0732">Signal</keyword>
<dbReference type="Proteomes" id="UP000809910">
    <property type="component" value="Unassembled WGS sequence"/>
</dbReference>
<keyword evidence="3" id="KW-1185">Reference proteome</keyword>
<accession>A0ABS1WC14</accession>
<name>A0ABS1WC14_9GAMM</name>
<dbReference type="InterPro" id="IPR011250">
    <property type="entry name" value="OMP/PagP_B-barrel"/>
</dbReference>
<dbReference type="PANTHER" id="PTHR34001">
    <property type="entry name" value="BLL7405 PROTEIN"/>
    <property type="match status" value="1"/>
</dbReference>
<evidence type="ECO:0000313" key="3">
    <source>
        <dbReference type="Proteomes" id="UP000809910"/>
    </source>
</evidence>